<gene>
    <name evidence="1" type="ORF">H4696_000234</name>
</gene>
<evidence type="ECO:0000313" key="2">
    <source>
        <dbReference type="Proteomes" id="UP000631670"/>
    </source>
</evidence>
<dbReference type="EMBL" id="JADBEG010000001">
    <property type="protein sequence ID" value="MBE1493134.1"/>
    <property type="molecule type" value="Genomic_DNA"/>
</dbReference>
<proteinExistence type="predicted"/>
<protein>
    <recommendedName>
        <fullName evidence="3">MFS transporter</fullName>
    </recommendedName>
</protein>
<sequence>MLARTFTWAQRPFALVSTTAMSQFIVYWL</sequence>
<reference evidence="1 2" key="1">
    <citation type="submission" date="2020-10" db="EMBL/GenBank/DDBJ databases">
        <title>Sequencing the genomes of 1000 actinobacteria strains.</title>
        <authorList>
            <person name="Klenk H.-P."/>
        </authorList>
    </citation>
    <scope>NUCLEOTIDE SEQUENCE [LARGE SCALE GENOMIC DNA]</scope>
    <source>
        <strain evidence="1 2">DSM 44653</strain>
    </source>
</reference>
<keyword evidence="2" id="KW-1185">Reference proteome</keyword>
<evidence type="ECO:0000313" key="1">
    <source>
        <dbReference type="EMBL" id="MBE1493134.1"/>
    </source>
</evidence>
<organism evidence="1 2">
    <name type="scientific">Amycolatopsis lexingtonensis</name>
    <dbReference type="NCBI Taxonomy" id="218822"/>
    <lineage>
        <taxon>Bacteria</taxon>
        <taxon>Bacillati</taxon>
        <taxon>Actinomycetota</taxon>
        <taxon>Actinomycetes</taxon>
        <taxon>Pseudonocardiales</taxon>
        <taxon>Pseudonocardiaceae</taxon>
        <taxon>Amycolatopsis</taxon>
    </lineage>
</organism>
<accession>A0ABR9HQD2</accession>
<name>A0ABR9HQD2_9PSEU</name>
<comment type="caution">
    <text evidence="1">The sequence shown here is derived from an EMBL/GenBank/DDBJ whole genome shotgun (WGS) entry which is preliminary data.</text>
</comment>
<dbReference type="Proteomes" id="UP000631670">
    <property type="component" value="Unassembled WGS sequence"/>
</dbReference>
<evidence type="ECO:0008006" key="3">
    <source>
        <dbReference type="Google" id="ProtNLM"/>
    </source>
</evidence>